<evidence type="ECO:0000256" key="3">
    <source>
        <dbReference type="ARBA" id="ARBA00022692"/>
    </source>
</evidence>
<evidence type="ECO:0000256" key="1">
    <source>
        <dbReference type="ARBA" id="ARBA00004173"/>
    </source>
</evidence>
<dbReference type="GO" id="GO:0033617">
    <property type="term" value="P:mitochondrial respiratory chain complex IV assembly"/>
    <property type="evidence" value="ECO:0007669"/>
    <property type="project" value="TreeGrafter"/>
</dbReference>
<evidence type="ECO:0000256" key="4">
    <source>
        <dbReference type="ARBA" id="ARBA00022989"/>
    </source>
</evidence>
<evidence type="ECO:0000256" key="5">
    <source>
        <dbReference type="ARBA" id="ARBA00023054"/>
    </source>
</evidence>
<keyword evidence="4 9" id="KW-1133">Transmembrane helix</keyword>
<reference evidence="11" key="1">
    <citation type="submission" date="2017-01" db="EMBL/GenBank/DDBJ databases">
        <authorList>
            <person name="Wang Y."/>
            <person name="White M."/>
            <person name="Kvist S."/>
            <person name="Moncalvo J.-M."/>
        </authorList>
    </citation>
    <scope>NUCLEOTIDE SEQUENCE [LARGE SCALE GENOMIC DNA]</scope>
    <source>
        <strain evidence="11">ID-206-W2</strain>
    </source>
</reference>
<accession>A0A1R1YP52</accession>
<keyword evidence="7 9" id="KW-0472">Membrane</keyword>
<organism evidence="10 11">
    <name type="scientific">Smittium culicis</name>
    <dbReference type="NCBI Taxonomy" id="133412"/>
    <lineage>
        <taxon>Eukaryota</taxon>
        <taxon>Fungi</taxon>
        <taxon>Fungi incertae sedis</taxon>
        <taxon>Zoopagomycota</taxon>
        <taxon>Kickxellomycotina</taxon>
        <taxon>Harpellomycetes</taxon>
        <taxon>Harpellales</taxon>
        <taxon>Legeriomycetaceae</taxon>
        <taxon>Smittium</taxon>
    </lineage>
</organism>
<evidence type="ECO:0000256" key="2">
    <source>
        <dbReference type="ARBA" id="ARBA00004370"/>
    </source>
</evidence>
<dbReference type="EMBL" id="LSSM01000516">
    <property type="protein sequence ID" value="OMJ28663.1"/>
    <property type="molecule type" value="Genomic_DNA"/>
</dbReference>
<evidence type="ECO:0000256" key="9">
    <source>
        <dbReference type="SAM" id="Phobius"/>
    </source>
</evidence>
<dbReference type="InterPro" id="IPR024461">
    <property type="entry name" value="CCDC90-like"/>
</dbReference>
<name>A0A1R1YP52_9FUNG</name>
<comment type="caution">
    <text evidence="10">The sequence shown here is derived from an EMBL/GenBank/DDBJ whole genome shotgun (WGS) entry which is preliminary data.</text>
</comment>
<evidence type="ECO:0000256" key="7">
    <source>
        <dbReference type="ARBA" id="ARBA00023136"/>
    </source>
</evidence>
<dbReference type="Pfam" id="PF07798">
    <property type="entry name" value="CCDC90-like"/>
    <property type="match status" value="1"/>
</dbReference>
<dbReference type="GO" id="GO:0016020">
    <property type="term" value="C:membrane"/>
    <property type="evidence" value="ECO:0007669"/>
    <property type="project" value="UniProtKB-SubCell"/>
</dbReference>
<dbReference type="Gene3D" id="1.20.5.340">
    <property type="match status" value="1"/>
</dbReference>
<gene>
    <name evidence="10" type="ORF">AYI69_g1849</name>
</gene>
<proteinExistence type="predicted"/>
<feature type="transmembrane region" description="Helical" evidence="9">
    <location>
        <begin position="193"/>
        <end position="212"/>
    </location>
</feature>
<evidence type="ECO:0000256" key="8">
    <source>
        <dbReference type="SAM" id="Coils"/>
    </source>
</evidence>
<comment type="subcellular location">
    <subcellularLocation>
        <location evidence="2">Membrane</location>
    </subcellularLocation>
    <subcellularLocation>
        <location evidence="1">Mitochondrion</location>
    </subcellularLocation>
</comment>
<keyword evidence="5 8" id="KW-0175">Coiled coil</keyword>
<evidence type="ECO:0000313" key="11">
    <source>
        <dbReference type="Proteomes" id="UP000187429"/>
    </source>
</evidence>
<dbReference type="OrthoDB" id="889336at2759"/>
<keyword evidence="3 9" id="KW-0812">Transmembrane</keyword>
<keyword evidence="11" id="KW-1185">Reference proteome</keyword>
<protein>
    <submittedName>
        <fullName evidence="10">Protein FMP32, mitochondrial</fullName>
    </submittedName>
</protein>
<dbReference type="AlphaFoldDB" id="A0A1R1YP52"/>
<sequence length="216" mass="24912">MLYSHTRRLLASSRFIQPLYHFRSSFHSSTSLQQPIPRNFFDTNQITTRLLQNDFDKQQAEAVVNILSQAIKESADTMLKNMVTKVDQQTKMSAYKVDFAQLKSEIQMIEKTDFSIMKAENERLQGEVNKLKQKLKEELARSQASVRLDMSLEKGRIRDEQASQEIKIKKADNKIEKEIANLKTLMEAIKLQILQYMFGTITGAGALILAYIRLFS</sequence>
<evidence type="ECO:0000313" key="10">
    <source>
        <dbReference type="EMBL" id="OMJ28663.1"/>
    </source>
</evidence>
<dbReference type="PANTHER" id="PTHR14360:SF1">
    <property type="entry name" value="PROTEIN FMP32, MITOCHONDRIAL"/>
    <property type="match status" value="1"/>
</dbReference>
<dbReference type="GO" id="GO:0005739">
    <property type="term" value="C:mitochondrion"/>
    <property type="evidence" value="ECO:0007669"/>
    <property type="project" value="UniProtKB-SubCell"/>
</dbReference>
<evidence type="ECO:0000256" key="6">
    <source>
        <dbReference type="ARBA" id="ARBA00023128"/>
    </source>
</evidence>
<dbReference type="Proteomes" id="UP000187429">
    <property type="component" value="Unassembled WGS sequence"/>
</dbReference>
<keyword evidence="6" id="KW-0496">Mitochondrion</keyword>
<feature type="coiled-coil region" evidence="8">
    <location>
        <begin position="114"/>
        <end position="141"/>
    </location>
</feature>
<dbReference type="PANTHER" id="PTHR14360">
    <property type="entry name" value="PROTEIN FMP32, MITOCHONDRIAL"/>
    <property type="match status" value="1"/>
</dbReference>